<dbReference type="STRING" id="407234.SAMN05421795_10189"/>
<dbReference type="RefSeq" id="WP_076362971.1">
    <property type="nucleotide sequence ID" value="NZ_FTOM01000001.1"/>
</dbReference>
<name>A0A1N7JK57_9RHOB</name>
<evidence type="ECO:0000313" key="1">
    <source>
        <dbReference type="EMBL" id="SIS49752.1"/>
    </source>
</evidence>
<protein>
    <recommendedName>
        <fullName evidence="3">Phage tail assembly chaperone</fullName>
    </recommendedName>
</protein>
<dbReference type="InterPro" id="IPR011739">
    <property type="entry name" value="GTA_rcc01693"/>
</dbReference>
<evidence type="ECO:0000313" key="2">
    <source>
        <dbReference type="Proteomes" id="UP000186098"/>
    </source>
</evidence>
<dbReference type="NCBIfam" id="TIGR02216">
    <property type="entry name" value="phage_TIGR02216"/>
    <property type="match status" value="1"/>
</dbReference>
<keyword evidence="2" id="KW-1185">Reference proteome</keyword>
<dbReference type="OrthoDB" id="7582980at2"/>
<organism evidence="1 2">
    <name type="scientific">Phaeovulum vinaykumarii</name>
    <dbReference type="NCBI Taxonomy" id="407234"/>
    <lineage>
        <taxon>Bacteria</taxon>
        <taxon>Pseudomonadati</taxon>
        <taxon>Pseudomonadota</taxon>
        <taxon>Alphaproteobacteria</taxon>
        <taxon>Rhodobacterales</taxon>
        <taxon>Paracoccaceae</taxon>
        <taxon>Phaeovulum</taxon>
    </lineage>
</organism>
<dbReference type="Proteomes" id="UP000186098">
    <property type="component" value="Unassembled WGS sequence"/>
</dbReference>
<dbReference type="AlphaFoldDB" id="A0A1N7JK57"/>
<sequence length="67" mass="6876">MTGALDWAGLMRAGLQGLGLEPRVFWALTPVELAVMLGLGAGPGALGRAGLEDLIARFPDGAGKDEK</sequence>
<evidence type="ECO:0008006" key="3">
    <source>
        <dbReference type="Google" id="ProtNLM"/>
    </source>
</evidence>
<gene>
    <name evidence="1" type="ORF">SAMN05421795_10189</name>
</gene>
<dbReference type="Pfam" id="PF09550">
    <property type="entry name" value="Phage_TAC_6"/>
    <property type="match status" value="1"/>
</dbReference>
<accession>A0A1N7JK57</accession>
<proteinExistence type="predicted"/>
<dbReference type="EMBL" id="FTOM01000001">
    <property type="protein sequence ID" value="SIS49752.1"/>
    <property type="molecule type" value="Genomic_DNA"/>
</dbReference>
<reference evidence="2" key="1">
    <citation type="submission" date="2017-01" db="EMBL/GenBank/DDBJ databases">
        <authorList>
            <person name="Varghese N."/>
            <person name="Submissions S."/>
        </authorList>
    </citation>
    <scope>NUCLEOTIDE SEQUENCE [LARGE SCALE GENOMIC DNA]</scope>
    <source>
        <strain evidence="2">DSM 18714</strain>
    </source>
</reference>
<dbReference type="InterPro" id="IPR019056">
    <property type="entry name" value="Phage_TAC_6"/>
</dbReference>